<evidence type="ECO:0000313" key="1">
    <source>
        <dbReference type="EMBL" id="WZN38783.1"/>
    </source>
</evidence>
<protein>
    <submittedName>
        <fullName evidence="1">Uncharacterized protein</fullName>
    </submittedName>
</protein>
<keyword evidence="2" id="KW-1185">Reference proteome</keyword>
<accession>A0ABZ2YG80</accession>
<name>A0ABZ2YG80_9MOLU</name>
<gene>
    <name evidence="1" type="ORF">M33023_06540</name>
</gene>
<organism evidence="1 2">
    <name type="scientific">Candidatus Phytoplasma asteris</name>
    <dbReference type="NCBI Taxonomy" id="85620"/>
    <lineage>
        <taxon>Bacteria</taxon>
        <taxon>Bacillati</taxon>
        <taxon>Mycoplasmatota</taxon>
        <taxon>Mollicutes</taxon>
        <taxon>Acholeplasmatales</taxon>
        <taxon>Acholeplasmataceae</taxon>
        <taxon>Candidatus Phytoplasma</taxon>
        <taxon>16SrI (Aster yellows group)</taxon>
    </lineage>
</organism>
<proteinExistence type="predicted"/>
<evidence type="ECO:0000313" key="2">
    <source>
        <dbReference type="Proteomes" id="UP001470586"/>
    </source>
</evidence>
<reference evidence="1" key="1">
    <citation type="submission" date="2023-06" db="EMBL/GenBank/DDBJ databases">
        <title>Complete Genome of Candidatus Phytoplasma asteris M33.</title>
        <authorList>
            <person name="Toth R."/>
            <person name="Ilic A.-M."/>
            <person name="Huettel B."/>
            <person name="Duduk B."/>
            <person name="Kube M."/>
        </authorList>
    </citation>
    <scope>NUCLEOTIDE SEQUENCE [LARGE SCALE GENOMIC DNA]</scope>
    <source>
        <strain evidence="1">M33</strain>
    </source>
</reference>
<dbReference type="EMBL" id="CP128397">
    <property type="protein sequence ID" value="WZN38783.1"/>
    <property type="molecule type" value="Genomic_DNA"/>
</dbReference>
<sequence>MVYVLYLNISFSVSFDYSIPTIMTQLKENETPNSNNQKKDLKKDID</sequence>
<dbReference type="Proteomes" id="UP001470586">
    <property type="component" value="Chromosome"/>
</dbReference>